<name>A0A9D7SUF1_9BACT</name>
<gene>
    <name evidence="1" type="ORF">IPP15_07560</name>
</gene>
<protein>
    <submittedName>
        <fullName evidence="1">Uncharacterized protein</fullName>
    </submittedName>
</protein>
<reference evidence="1 2" key="1">
    <citation type="submission" date="2020-10" db="EMBL/GenBank/DDBJ databases">
        <title>Connecting structure to function with the recovery of over 1000 high-quality activated sludge metagenome-assembled genomes encoding full-length rRNA genes using long-read sequencing.</title>
        <authorList>
            <person name="Singleton C.M."/>
            <person name="Petriglieri F."/>
            <person name="Kristensen J.M."/>
            <person name="Kirkegaard R.H."/>
            <person name="Michaelsen T.Y."/>
            <person name="Andersen M.H."/>
            <person name="Karst S.M."/>
            <person name="Dueholm M.S."/>
            <person name="Nielsen P.H."/>
            <person name="Albertsen M."/>
        </authorList>
    </citation>
    <scope>NUCLEOTIDE SEQUENCE [LARGE SCALE GENOMIC DNA]</scope>
    <source>
        <strain evidence="1">Ribe_18-Q3-R11-54_MAXAC.273</strain>
    </source>
</reference>
<dbReference type="AlphaFoldDB" id="A0A9D7SUF1"/>
<dbReference type="Proteomes" id="UP000808337">
    <property type="component" value="Unassembled WGS sequence"/>
</dbReference>
<proteinExistence type="predicted"/>
<comment type="caution">
    <text evidence="1">The sequence shown here is derived from an EMBL/GenBank/DDBJ whole genome shotgun (WGS) entry which is preliminary data.</text>
</comment>
<sequence>MASKRPECDITKTQTIIDLLAVPSDHRDETWNQNFLTHVQTASFACTDPQIVEGPDGFPYFGLNIPEPGKPFTSYCIKNIAEDFLLDNGYGVVINPKENAADWVLSYGDIVNLQINNMFYSPVENGPIEPEVTISKNEQVLIAQPSESYLPAKARIVLRKYLQYFGVAQPKIMLISRTIEGKIVQELAINIFKEEVGHPEKLSDFMRQLGWFLPRHYILMLVPKNSELATHFEDL</sequence>
<accession>A0A9D7SUF1</accession>
<organism evidence="1 2">
    <name type="scientific">Candidatus Opimibacter skivensis</name>
    <dbReference type="NCBI Taxonomy" id="2982028"/>
    <lineage>
        <taxon>Bacteria</taxon>
        <taxon>Pseudomonadati</taxon>
        <taxon>Bacteroidota</taxon>
        <taxon>Saprospiria</taxon>
        <taxon>Saprospirales</taxon>
        <taxon>Saprospiraceae</taxon>
        <taxon>Candidatus Opimibacter</taxon>
    </lineage>
</organism>
<evidence type="ECO:0000313" key="1">
    <source>
        <dbReference type="EMBL" id="MBK9982266.1"/>
    </source>
</evidence>
<evidence type="ECO:0000313" key="2">
    <source>
        <dbReference type="Proteomes" id="UP000808337"/>
    </source>
</evidence>
<dbReference type="EMBL" id="JADKGY010000006">
    <property type="protein sequence ID" value="MBK9982266.1"/>
    <property type="molecule type" value="Genomic_DNA"/>
</dbReference>